<reference evidence="2" key="1">
    <citation type="submission" date="2020-11" db="EMBL/GenBank/DDBJ databases">
        <authorList>
            <person name="Tran Van P."/>
        </authorList>
    </citation>
    <scope>NUCLEOTIDE SEQUENCE</scope>
</reference>
<name>A0A7R8WAK8_9CRUS</name>
<feature type="region of interest" description="Disordered" evidence="1">
    <location>
        <begin position="231"/>
        <end position="289"/>
    </location>
</feature>
<dbReference type="EMBL" id="OB661137">
    <property type="protein sequence ID" value="CAD7227430.1"/>
    <property type="molecule type" value="Genomic_DNA"/>
</dbReference>
<gene>
    <name evidence="2" type="ORF">CTOB1V02_LOCUS5337</name>
</gene>
<feature type="compositionally biased region" description="Pro residues" evidence="1">
    <location>
        <begin position="61"/>
        <end position="74"/>
    </location>
</feature>
<accession>A0A7R8WAK8</accession>
<feature type="region of interest" description="Disordered" evidence="1">
    <location>
        <begin position="1"/>
        <end position="45"/>
    </location>
</feature>
<evidence type="ECO:0000313" key="2">
    <source>
        <dbReference type="EMBL" id="CAD7227430.1"/>
    </source>
</evidence>
<feature type="region of interest" description="Disordered" evidence="1">
    <location>
        <begin position="57"/>
        <end position="164"/>
    </location>
</feature>
<feature type="compositionally biased region" description="Polar residues" evidence="1">
    <location>
        <begin position="1"/>
        <end position="12"/>
    </location>
</feature>
<feature type="compositionally biased region" description="Basic and acidic residues" evidence="1">
    <location>
        <begin position="98"/>
        <end position="114"/>
    </location>
</feature>
<organism evidence="2">
    <name type="scientific">Cyprideis torosa</name>
    <dbReference type="NCBI Taxonomy" id="163714"/>
    <lineage>
        <taxon>Eukaryota</taxon>
        <taxon>Metazoa</taxon>
        <taxon>Ecdysozoa</taxon>
        <taxon>Arthropoda</taxon>
        <taxon>Crustacea</taxon>
        <taxon>Oligostraca</taxon>
        <taxon>Ostracoda</taxon>
        <taxon>Podocopa</taxon>
        <taxon>Podocopida</taxon>
        <taxon>Cytherocopina</taxon>
        <taxon>Cytheroidea</taxon>
        <taxon>Cytherideidae</taxon>
        <taxon>Cyprideis</taxon>
    </lineage>
</organism>
<protein>
    <submittedName>
        <fullName evidence="2">Uncharacterized protein</fullName>
    </submittedName>
</protein>
<feature type="compositionally biased region" description="Basic and acidic residues" evidence="1">
    <location>
        <begin position="75"/>
        <end position="84"/>
    </location>
</feature>
<dbReference type="AlphaFoldDB" id="A0A7R8WAK8"/>
<feature type="compositionally biased region" description="Low complexity" evidence="1">
    <location>
        <begin position="232"/>
        <end position="242"/>
    </location>
</feature>
<feature type="compositionally biased region" description="Basic residues" evidence="1">
    <location>
        <begin position="276"/>
        <end position="289"/>
    </location>
</feature>
<sequence>MGSLRYSGTSATVPRGSKSPWMIRECSSSSSKPLLAEGGEERPRLDVAIEDPTEAFSLLLPPAPPGSSPRLLPPDPREETREADENYDEEEPMAPPEEASHHEEENYPDEEKSQDCNQALALEDSNQTLALRPANDQEDDSSSSAVPLSMAPPPTTAHRTPTVSTRDFMQELPDLRGRHPALQWMDNLTNSSSPLPEIQRKIPDEGEVEDTVQLVRPPVLGSWMTLRQLVRPPVSSTSPSSTHSRESTQQPPDLTPAVAVRDRGPRHDTTQAQQRRTTHSTHAPKKRRSLLLRQADRYARQIEDDVRSSGATTDSGGGSADWLAQYRILNASSLPYCFGGWSSQVQRSDCLNTAIVVSGNRVAQFLPTPCTSLGTPSNAMYISGNSFQRHVHLWELLPTPFFDVDLLLWLQSSTWSAPPVVVPRGDVVLLFGEVLKK</sequence>
<proteinExistence type="predicted"/>
<feature type="compositionally biased region" description="Basic and acidic residues" evidence="1">
    <location>
        <begin position="260"/>
        <end position="269"/>
    </location>
</feature>
<evidence type="ECO:0000256" key="1">
    <source>
        <dbReference type="SAM" id="MobiDB-lite"/>
    </source>
</evidence>